<accession>A0ABW2HNB0</accession>
<comment type="caution">
    <text evidence="2">The sequence shown here is derived from an EMBL/GenBank/DDBJ whole genome shotgun (WGS) entry which is preliminary data.</text>
</comment>
<keyword evidence="1" id="KW-1133">Transmembrane helix</keyword>
<evidence type="ECO:0000313" key="3">
    <source>
        <dbReference type="Proteomes" id="UP001596548"/>
    </source>
</evidence>
<name>A0ABW2HNB0_9ACTN</name>
<feature type="transmembrane region" description="Helical" evidence="1">
    <location>
        <begin position="43"/>
        <end position="63"/>
    </location>
</feature>
<evidence type="ECO:0000313" key="2">
    <source>
        <dbReference type="EMBL" id="MFC7274582.1"/>
    </source>
</evidence>
<gene>
    <name evidence="2" type="ORF">ACFQS1_11365</name>
</gene>
<organism evidence="2 3">
    <name type="scientific">Paractinoplanes rhizophilus</name>
    <dbReference type="NCBI Taxonomy" id="1416877"/>
    <lineage>
        <taxon>Bacteria</taxon>
        <taxon>Bacillati</taxon>
        <taxon>Actinomycetota</taxon>
        <taxon>Actinomycetes</taxon>
        <taxon>Micromonosporales</taxon>
        <taxon>Micromonosporaceae</taxon>
        <taxon>Paractinoplanes</taxon>
    </lineage>
</organism>
<feature type="transmembrane region" description="Helical" evidence="1">
    <location>
        <begin position="70"/>
        <end position="88"/>
    </location>
</feature>
<keyword evidence="1" id="KW-0812">Transmembrane</keyword>
<protein>
    <submittedName>
        <fullName evidence="2">DUF6220 domain-containing protein</fullName>
    </submittedName>
</protein>
<keyword evidence="3" id="KW-1185">Reference proteome</keyword>
<sequence length="140" mass="14465">MRRAFTALAALNLLVILIQFFLAAAGAFTTVPNDESFDAHRALGYVTFLLPVLMIVFAPLAGLPRRVTGMSALVAGLVTIQVVIAKVAEGLGDDGGTTTAGPLLFGLHGVNGLIILAVSGTILRRTARRSAPAAEASRPA</sequence>
<dbReference type="Pfam" id="PF19728">
    <property type="entry name" value="DUF6220"/>
    <property type="match status" value="1"/>
</dbReference>
<keyword evidence="1" id="KW-0472">Membrane</keyword>
<dbReference type="InterPro" id="IPR046192">
    <property type="entry name" value="DUF6220"/>
</dbReference>
<feature type="transmembrane region" description="Helical" evidence="1">
    <location>
        <begin position="100"/>
        <end position="123"/>
    </location>
</feature>
<reference evidence="3" key="1">
    <citation type="journal article" date="2019" name="Int. J. Syst. Evol. Microbiol.">
        <title>The Global Catalogue of Microorganisms (GCM) 10K type strain sequencing project: providing services to taxonomists for standard genome sequencing and annotation.</title>
        <authorList>
            <consortium name="The Broad Institute Genomics Platform"/>
            <consortium name="The Broad Institute Genome Sequencing Center for Infectious Disease"/>
            <person name="Wu L."/>
            <person name="Ma J."/>
        </authorList>
    </citation>
    <scope>NUCLEOTIDE SEQUENCE [LARGE SCALE GENOMIC DNA]</scope>
    <source>
        <strain evidence="3">XZYJT-10</strain>
    </source>
</reference>
<dbReference type="RefSeq" id="WP_378966702.1">
    <property type="nucleotide sequence ID" value="NZ_JBHTBJ010000006.1"/>
</dbReference>
<dbReference type="Proteomes" id="UP001596548">
    <property type="component" value="Unassembled WGS sequence"/>
</dbReference>
<proteinExistence type="predicted"/>
<evidence type="ECO:0000256" key="1">
    <source>
        <dbReference type="SAM" id="Phobius"/>
    </source>
</evidence>
<dbReference type="EMBL" id="JBHTBJ010000006">
    <property type="protein sequence ID" value="MFC7274582.1"/>
    <property type="molecule type" value="Genomic_DNA"/>
</dbReference>